<protein>
    <recommendedName>
        <fullName evidence="3">XRE family transcriptional regulator</fullName>
    </recommendedName>
</protein>
<dbReference type="RefSeq" id="WP_271418624.1">
    <property type="nucleotide sequence ID" value="NZ_CP115668.1"/>
</dbReference>
<proteinExistence type="predicted"/>
<evidence type="ECO:0000313" key="2">
    <source>
        <dbReference type="Proteomes" id="UP001212097"/>
    </source>
</evidence>
<evidence type="ECO:0008006" key="3">
    <source>
        <dbReference type="Google" id="ProtNLM"/>
    </source>
</evidence>
<keyword evidence="2" id="KW-1185">Reference proteome</keyword>
<gene>
    <name evidence="1" type="ORF">O6R08_02660</name>
</gene>
<sequence length="198" mass="22519">MTDNLKAEAEVFRLAAARFEIDEESWISILRYLGNRLNELGANVNDVAVQFRIPLSLASRILEGTAKPDEVAAWRASAMAQLVQDVYHDIDSYRHGLLCCQIDDPLNISISATGVSEEFRDKYDRRAKELGISICWLESEISLLDLKDILPEIDKLAVEDGFDVSKGEIDFTRIALSTEAPSIRRDSIEKWFRWLDVR</sequence>
<reference evidence="1 2" key="1">
    <citation type="submission" date="2023-06" db="EMBL/GenBank/DDBJ databases">
        <title>The Gram-positive Non-spore-bearing Anaerobic Bacilli of Human Feces.</title>
        <authorList>
            <person name="Eggerth A.H."/>
        </authorList>
    </citation>
    <scope>NUCLEOTIDE SEQUENCE [LARGE SCALE GENOMIC DNA]</scope>
    <source>
        <strain evidence="1 2">CBA3108</strain>
    </source>
</reference>
<name>A0ABY7QZH1_9ACTN</name>
<evidence type="ECO:0000313" key="1">
    <source>
        <dbReference type="EMBL" id="WCC80443.1"/>
    </source>
</evidence>
<dbReference type="EMBL" id="CP115668">
    <property type="protein sequence ID" value="WCC80443.1"/>
    <property type="molecule type" value="Genomic_DNA"/>
</dbReference>
<dbReference type="Proteomes" id="UP001212097">
    <property type="component" value="Chromosome"/>
</dbReference>
<organism evidence="1 2">
    <name type="scientific">Cutibacterium equinum</name>
    <dbReference type="NCBI Taxonomy" id="3016342"/>
    <lineage>
        <taxon>Bacteria</taxon>
        <taxon>Bacillati</taxon>
        <taxon>Actinomycetota</taxon>
        <taxon>Actinomycetes</taxon>
        <taxon>Propionibacteriales</taxon>
        <taxon>Propionibacteriaceae</taxon>
        <taxon>Cutibacterium</taxon>
    </lineage>
</organism>
<accession>A0ABY7QZH1</accession>